<reference evidence="1 2" key="1">
    <citation type="submission" date="2015-09" db="EMBL/GenBank/DDBJ databases">
        <title>Atta colombica WGS genome.</title>
        <authorList>
            <person name="Nygaard S."/>
            <person name="Hu H."/>
            <person name="Boomsma J."/>
            <person name="Zhang G."/>
        </authorList>
    </citation>
    <scope>NUCLEOTIDE SEQUENCE [LARGE SCALE GENOMIC DNA]</scope>
    <source>
        <strain evidence="1">Treedump-2</strain>
        <tissue evidence="1">Whole body</tissue>
    </source>
</reference>
<organism evidence="1 2">
    <name type="scientific">Atta colombica</name>
    <dbReference type="NCBI Taxonomy" id="520822"/>
    <lineage>
        <taxon>Eukaryota</taxon>
        <taxon>Metazoa</taxon>
        <taxon>Ecdysozoa</taxon>
        <taxon>Arthropoda</taxon>
        <taxon>Hexapoda</taxon>
        <taxon>Insecta</taxon>
        <taxon>Pterygota</taxon>
        <taxon>Neoptera</taxon>
        <taxon>Endopterygota</taxon>
        <taxon>Hymenoptera</taxon>
        <taxon>Apocrita</taxon>
        <taxon>Aculeata</taxon>
        <taxon>Formicoidea</taxon>
        <taxon>Formicidae</taxon>
        <taxon>Myrmicinae</taxon>
        <taxon>Atta</taxon>
    </lineage>
</organism>
<keyword evidence="2" id="KW-1185">Reference proteome</keyword>
<dbReference type="EMBL" id="KQ976504">
    <property type="protein sequence ID" value="KYM82856.1"/>
    <property type="molecule type" value="Genomic_DNA"/>
</dbReference>
<evidence type="ECO:0000313" key="2">
    <source>
        <dbReference type="Proteomes" id="UP000078540"/>
    </source>
</evidence>
<accession>A0A195BE46</accession>
<sequence>MLLLFVRVFDTFNESYHLF</sequence>
<gene>
    <name evidence="1" type="ORF">ALC53_06566</name>
</gene>
<name>A0A195BE46_9HYME</name>
<dbReference type="Proteomes" id="UP000078540">
    <property type="component" value="Unassembled WGS sequence"/>
</dbReference>
<evidence type="ECO:0000313" key="1">
    <source>
        <dbReference type="EMBL" id="KYM82856.1"/>
    </source>
</evidence>
<proteinExistence type="predicted"/>
<protein>
    <submittedName>
        <fullName evidence="1">Uncharacterized protein</fullName>
    </submittedName>
</protein>
<dbReference type="AlphaFoldDB" id="A0A195BE46"/>